<gene>
    <name evidence="3" type="primary">orf188</name>
</gene>
<dbReference type="GeneID" id="67278550"/>
<dbReference type="Pfam" id="PF03161">
    <property type="entry name" value="LAGLIDADG_2"/>
    <property type="match status" value="1"/>
</dbReference>
<name>A0A895KTC4_9APHY</name>
<organism evidence="3">
    <name type="scientific">Phanerochaete carnosa</name>
    <dbReference type="NCBI Taxonomy" id="231932"/>
    <lineage>
        <taxon>Eukaryota</taxon>
        <taxon>Fungi</taxon>
        <taxon>Dikarya</taxon>
        <taxon>Basidiomycota</taxon>
        <taxon>Agaricomycotina</taxon>
        <taxon>Agaricomycetes</taxon>
        <taxon>Polyporales</taxon>
        <taxon>Phanerochaetaceae</taxon>
        <taxon>Phanerochaete</taxon>
    </lineage>
</organism>
<reference evidence="3" key="1">
    <citation type="journal article" date="2020" name="Int. J. Biol. Macromol.">
        <title>The 206 kbp mitochondrial genome of Phanerochaete carnosa reveals dynamics of introns, accumulation of repeat sequences and plasmid-derived genes.</title>
        <authorList>
            <person name="Wang X."/>
            <person name="Song A."/>
            <person name="Wang F."/>
            <person name="Chen M."/>
            <person name="Li X."/>
            <person name="Li Q."/>
            <person name="Liu N."/>
        </authorList>
    </citation>
    <scope>NUCLEOTIDE SEQUENCE</scope>
</reference>
<sequence>MIFYSQTISLNFRCYYKSKQSQIISQKVSTNCTSLVPYGTNLGSTLNMDRLSKNLQRLIYLPYNIYSIIVGKLLSDGWLDKENLNANTRFRFKQAVARSDYVIYSFLLLSHYCSSVPNLDLGNSNGTVTYGLQIITRRYPCLNELYHLFYKNKIKIIPYSIYDLLTPIALANFELIGLRVMEQKETKV</sequence>
<keyword evidence="3" id="KW-0540">Nuclease</keyword>
<keyword evidence="3" id="KW-0496">Mitochondrion</keyword>
<protein>
    <submittedName>
        <fullName evidence="3">LAGLIDADG homing endonuclease</fullName>
    </submittedName>
</protein>
<evidence type="ECO:0000259" key="2">
    <source>
        <dbReference type="Pfam" id="PF03161"/>
    </source>
</evidence>
<proteinExistence type="predicted"/>
<comment type="function">
    <text evidence="1">Mitochondrial DNA endonuclease involved in intron homing.</text>
</comment>
<dbReference type="SUPFAM" id="SSF55608">
    <property type="entry name" value="Homing endonucleases"/>
    <property type="match status" value="1"/>
</dbReference>
<evidence type="ECO:0000256" key="1">
    <source>
        <dbReference type="ARBA" id="ARBA00002670"/>
    </source>
</evidence>
<accession>A0A895KTC4</accession>
<dbReference type="RefSeq" id="YP_010170425.1">
    <property type="nucleotide sequence ID" value="NC_057606.1"/>
</dbReference>
<dbReference type="InterPro" id="IPR027434">
    <property type="entry name" value="Homing_endonucl"/>
</dbReference>
<dbReference type="EMBL" id="MT090080">
    <property type="protein sequence ID" value="QRZ60406.1"/>
    <property type="molecule type" value="Genomic_DNA"/>
</dbReference>
<evidence type="ECO:0000313" key="3">
    <source>
        <dbReference type="EMBL" id="QRZ60406.1"/>
    </source>
</evidence>
<geneLocation type="mitochondrion" evidence="3"/>
<dbReference type="InterPro" id="IPR004860">
    <property type="entry name" value="LAGLIDADG_dom"/>
</dbReference>
<dbReference type="AlphaFoldDB" id="A0A895KTC4"/>
<dbReference type="Gene3D" id="3.10.28.10">
    <property type="entry name" value="Homing endonucleases"/>
    <property type="match status" value="1"/>
</dbReference>
<feature type="domain" description="Homing endonuclease LAGLIDADG" evidence="2">
    <location>
        <begin position="67"/>
        <end position="171"/>
    </location>
</feature>
<keyword evidence="3" id="KW-0255">Endonuclease</keyword>
<keyword evidence="3" id="KW-0378">Hydrolase</keyword>
<dbReference type="GO" id="GO:0004519">
    <property type="term" value="F:endonuclease activity"/>
    <property type="evidence" value="ECO:0007669"/>
    <property type="project" value="UniProtKB-KW"/>
</dbReference>